<dbReference type="Proteomes" id="UP001303473">
    <property type="component" value="Unassembled WGS sequence"/>
</dbReference>
<keyword evidence="2" id="KW-1185">Reference proteome</keyword>
<gene>
    <name evidence="1" type="ORF">QBC46DRAFT_337349</name>
</gene>
<evidence type="ECO:0000313" key="1">
    <source>
        <dbReference type="EMBL" id="KAK3944662.1"/>
    </source>
</evidence>
<comment type="caution">
    <text evidence="1">The sequence shown here is derived from an EMBL/GenBank/DDBJ whole genome shotgun (WGS) entry which is preliminary data.</text>
</comment>
<dbReference type="EMBL" id="MU853758">
    <property type="protein sequence ID" value="KAK3944662.1"/>
    <property type="molecule type" value="Genomic_DNA"/>
</dbReference>
<dbReference type="AlphaFoldDB" id="A0AAN6NF46"/>
<organism evidence="1 2">
    <name type="scientific">Diplogelasinospora grovesii</name>
    <dbReference type="NCBI Taxonomy" id="303347"/>
    <lineage>
        <taxon>Eukaryota</taxon>
        <taxon>Fungi</taxon>
        <taxon>Dikarya</taxon>
        <taxon>Ascomycota</taxon>
        <taxon>Pezizomycotina</taxon>
        <taxon>Sordariomycetes</taxon>
        <taxon>Sordariomycetidae</taxon>
        <taxon>Sordariales</taxon>
        <taxon>Diplogelasinosporaceae</taxon>
        <taxon>Diplogelasinospora</taxon>
    </lineage>
</organism>
<reference evidence="2" key="1">
    <citation type="journal article" date="2023" name="Mol. Phylogenet. Evol.">
        <title>Genome-scale phylogeny and comparative genomics of the fungal order Sordariales.</title>
        <authorList>
            <person name="Hensen N."/>
            <person name="Bonometti L."/>
            <person name="Westerberg I."/>
            <person name="Brannstrom I.O."/>
            <person name="Guillou S."/>
            <person name="Cros-Aarteil S."/>
            <person name="Calhoun S."/>
            <person name="Haridas S."/>
            <person name="Kuo A."/>
            <person name="Mondo S."/>
            <person name="Pangilinan J."/>
            <person name="Riley R."/>
            <person name="LaButti K."/>
            <person name="Andreopoulos B."/>
            <person name="Lipzen A."/>
            <person name="Chen C."/>
            <person name="Yan M."/>
            <person name="Daum C."/>
            <person name="Ng V."/>
            <person name="Clum A."/>
            <person name="Steindorff A."/>
            <person name="Ohm R.A."/>
            <person name="Martin F."/>
            <person name="Silar P."/>
            <person name="Natvig D.O."/>
            <person name="Lalanne C."/>
            <person name="Gautier V."/>
            <person name="Ament-Velasquez S.L."/>
            <person name="Kruys A."/>
            <person name="Hutchinson M.I."/>
            <person name="Powell A.J."/>
            <person name="Barry K."/>
            <person name="Miller A.N."/>
            <person name="Grigoriev I.V."/>
            <person name="Debuchy R."/>
            <person name="Gladieux P."/>
            <person name="Hiltunen Thoren M."/>
            <person name="Johannesson H."/>
        </authorList>
    </citation>
    <scope>NUCLEOTIDE SEQUENCE [LARGE SCALE GENOMIC DNA]</scope>
    <source>
        <strain evidence="2">CBS 340.73</strain>
    </source>
</reference>
<accession>A0AAN6NF46</accession>
<name>A0AAN6NF46_9PEZI</name>
<evidence type="ECO:0000313" key="2">
    <source>
        <dbReference type="Proteomes" id="UP001303473"/>
    </source>
</evidence>
<sequence>MSLRTAAVLNAAKAGRSMSMSTTSTAAKEQPWRAFWPPKAENYSEQQIQDMPWLGWKFDPSKAEEKPWREWVLKNQSGIARRGSTTHLTEF</sequence>
<protein>
    <submittedName>
        <fullName evidence="1">Uncharacterized protein</fullName>
    </submittedName>
</protein>
<proteinExistence type="predicted"/>